<name>A0A830GUX1_9CREN</name>
<comment type="caution">
    <text evidence="1">The sequence shown here is derived from an EMBL/GenBank/DDBJ whole genome shotgun (WGS) entry which is preliminary data.</text>
</comment>
<dbReference type="Proteomes" id="UP000610960">
    <property type="component" value="Unassembled WGS sequence"/>
</dbReference>
<reference evidence="1" key="1">
    <citation type="journal article" date="2014" name="Int. J. Syst. Evol. Microbiol.">
        <title>Complete genome sequence of Corynebacterium casei LMG S-19264T (=DSM 44701T), isolated from a smear-ripened cheese.</title>
        <authorList>
            <consortium name="US DOE Joint Genome Institute (JGI-PGF)"/>
            <person name="Walter F."/>
            <person name="Albersmeier A."/>
            <person name="Kalinowski J."/>
            <person name="Ruckert C."/>
        </authorList>
    </citation>
    <scope>NUCLEOTIDE SEQUENCE</scope>
    <source>
        <strain evidence="1">JCM 10088</strain>
    </source>
</reference>
<keyword evidence="2" id="KW-1185">Reference proteome</keyword>
<protein>
    <submittedName>
        <fullName evidence="1">Uncharacterized protein</fullName>
    </submittedName>
</protein>
<accession>A0A830GUX1</accession>
<evidence type="ECO:0000313" key="1">
    <source>
        <dbReference type="EMBL" id="GGP20024.1"/>
    </source>
</evidence>
<gene>
    <name evidence="1" type="ORF">GCM10007981_06390</name>
</gene>
<dbReference type="EMBL" id="BMNL01000001">
    <property type="protein sequence ID" value="GGP20024.1"/>
    <property type="molecule type" value="Genomic_DNA"/>
</dbReference>
<organism evidence="1 2">
    <name type="scientific">Thermocladium modestius</name>
    <dbReference type="NCBI Taxonomy" id="62609"/>
    <lineage>
        <taxon>Archaea</taxon>
        <taxon>Thermoproteota</taxon>
        <taxon>Thermoprotei</taxon>
        <taxon>Thermoproteales</taxon>
        <taxon>Thermoproteaceae</taxon>
        <taxon>Thermocladium</taxon>
    </lineage>
</organism>
<proteinExistence type="predicted"/>
<reference evidence="1" key="2">
    <citation type="submission" date="2020-09" db="EMBL/GenBank/DDBJ databases">
        <authorList>
            <person name="Sun Q."/>
            <person name="Ohkuma M."/>
        </authorList>
    </citation>
    <scope>NUCLEOTIDE SEQUENCE</scope>
    <source>
        <strain evidence="1">JCM 10088</strain>
    </source>
</reference>
<evidence type="ECO:0000313" key="2">
    <source>
        <dbReference type="Proteomes" id="UP000610960"/>
    </source>
</evidence>
<dbReference type="AlphaFoldDB" id="A0A830GUX1"/>
<sequence length="116" mass="12844">MVRDPELLRRYISSDGFSLDEVCIKSRRLGFPCIPSIDDDFKTRLIAVSITFLTVLTMELESMGTPSSIDGIAALLGDISSDLAIYGAPRDVIDEAHELMRRIAIMARLVKTPLDT</sequence>